<organism evidence="2 3">
    <name type="scientific">Pedobacter cryoconitis</name>
    <dbReference type="NCBI Taxonomy" id="188932"/>
    <lineage>
        <taxon>Bacteria</taxon>
        <taxon>Pseudomonadati</taxon>
        <taxon>Bacteroidota</taxon>
        <taxon>Sphingobacteriia</taxon>
        <taxon>Sphingobacteriales</taxon>
        <taxon>Sphingobacteriaceae</taxon>
        <taxon>Pedobacter</taxon>
    </lineage>
</organism>
<evidence type="ECO:0000313" key="2">
    <source>
        <dbReference type="EMBL" id="RAJ29625.1"/>
    </source>
</evidence>
<proteinExistence type="predicted"/>
<feature type="region of interest" description="Disordered" evidence="1">
    <location>
        <begin position="23"/>
        <end position="48"/>
    </location>
</feature>
<dbReference type="EMBL" id="QLLR01000013">
    <property type="protein sequence ID" value="RAJ29625.1"/>
    <property type="molecule type" value="Genomic_DNA"/>
</dbReference>
<dbReference type="AlphaFoldDB" id="A0A327SMJ0"/>
<protein>
    <submittedName>
        <fullName evidence="2">Uncharacterized protein</fullName>
    </submittedName>
</protein>
<evidence type="ECO:0000256" key="1">
    <source>
        <dbReference type="SAM" id="MobiDB-lite"/>
    </source>
</evidence>
<dbReference type="Proteomes" id="UP000249754">
    <property type="component" value="Unassembled WGS sequence"/>
</dbReference>
<name>A0A327SMJ0_9SPHI</name>
<sequence>MSLTKKKLTLTKKTLFLYQKQTDRRPTVAPVDPSGTFTGTTNSGFVPA</sequence>
<reference evidence="2 3" key="1">
    <citation type="submission" date="2018-06" db="EMBL/GenBank/DDBJ databases">
        <title>Genomic Encyclopedia of Archaeal and Bacterial Type Strains, Phase II (KMG-II): from individual species to whole genera.</title>
        <authorList>
            <person name="Goeker M."/>
        </authorList>
    </citation>
    <scope>NUCLEOTIDE SEQUENCE [LARGE SCALE GENOMIC DNA]</scope>
    <source>
        <strain evidence="2 3">DSM 14825</strain>
    </source>
</reference>
<gene>
    <name evidence="2" type="ORF">LY11_02889</name>
</gene>
<feature type="compositionally biased region" description="Low complexity" evidence="1">
    <location>
        <begin position="34"/>
        <end position="48"/>
    </location>
</feature>
<evidence type="ECO:0000313" key="3">
    <source>
        <dbReference type="Proteomes" id="UP000249754"/>
    </source>
</evidence>
<comment type="caution">
    <text evidence="2">The sequence shown here is derived from an EMBL/GenBank/DDBJ whole genome shotgun (WGS) entry which is preliminary data.</text>
</comment>
<dbReference type="RefSeq" id="WP_170132688.1">
    <property type="nucleotide sequence ID" value="NZ_QLLR01000013.1"/>
</dbReference>
<accession>A0A327SMJ0</accession>